<protein>
    <recommendedName>
        <fullName evidence="1">Alpha-glutamyl/putrescinyl thymine pyrophosphorylase clade 3 domain-containing protein</fullName>
    </recommendedName>
</protein>
<dbReference type="EMBL" id="PPEG02000016">
    <property type="protein sequence ID" value="PWN57969.1"/>
    <property type="molecule type" value="Genomic_DNA"/>
</dbReference>
<name>A0A316WAM8_9FLAO</name>
<sequence>MEKNEKVLWGEFGLQLEQKIRSFHQNVHPISIGNNAEELKYFVSLMTFEAHEIKKVSETTNQHPIDQKFSDPGSTSFDPLQLAVQYFQNGETDDACWLLFLYSYIGKHPNYEWNLLRKMYFNTGNNEVWKWENISTHYEVFQEWFLENIPAIKENAGLGEHHKYSELSDSKAIVICRDIQEYILWIQEFGNHHTLLSNQAEIIPTKIFKELYRSMDAKTSFNKLVKFKYLSLLGILSIFPIQPDQPYLNDFILSRRGAQHLFESKNRKKIPVEKLNALLLSLHHYLEVNHGLEVLQKVLAKWGKERFKVERQNFKRYI</sequence>
<feature type="domain" description="Alpha-glutamyl/putrescinyl thymine pyrophosphorylase clade 3" evidence="1">
    <location>
        <begin position="60"/>
        <end position="308"/>
    </location>
</feature>
<gene>
    <name evidence="2" type="ORF">C1634_025300</name>
</gene>
<proteinExistence type="predicted"/>
<evidence type="ECO:0000313" key="3">
    <source>
        <dbReference type="Proteomes" id="UP000236413"/>
    </source>
</evidence>
<evidence type="ECO:0000259" key="1">
    <source>
        <dbReference type="Pfam" id="PF18746"/>
    </source>
</evidence>
<dbReference type="RefSeq" id="WP_109739358.1">
    <property type="nucleotide sequence ID" value="NZ_PPEG02000016.1"/>
</dbReference>
<comment type="caution">
    <text evidence="2">The sequence shown here is derived from an EMBL/GenBank/DDBJ whole genome shotgun (WGS) entry which is preliminary data.</text>
</comment>
<dbReference type="Pfam" id="PF18746">
    <property type="entry name" value="aGPT-Pplase3"/>
    <property type="match status" value="1"/>
</dbReference>
<dbReference type="AlphaFoldDB" id="A0A316WAM8"/>
<dbReference type="InterPro" id="IPR041271">
    <property type="entry name" value="AGPT-Pplase3"/>
</dbReference>
<evidence type="ECO:0000313" key="2">
    <source>
        <dbReference type="EMBL" id="PWN57969.1"/>
    </source>
</evidence>
<dbReference type="Proteomes" id="UP000236413">
    <property type="component" value="Unassembled WGS sequence"/>
</dbReference>
<reference evidence="2 3" key="1">
    <citation type="submission" date="2018-04" db="EMBL/GenBank/DDBJ databases">
        <title>Chryseobacterium oncorhynchi 701B-08T from rainbow trout, and Chryseobacterium viscerum 687B-08T from diseased fish.</title>
        <authorList>
            <person name="Jeong J.-J."/>
            <person name="Lee Y.J."/>
            <person name="Pathiraja D."/>
            <person name="Park B."/>
            <person name="Choi I.-G."/>
            <person name="Kim K.D."/>
        </authorList>
    </citation>
    <scope>NUCLEOTIDE SEQUENCE [LARGE SCALE GENOMIC DNA]</scope>
    <source>
        <strain evidence="2 3">687B-08</strain>
    </source>
</reference>
<accession>A0A316WAM8</accession>
<organism evidence="2 3">
    <name type="scientific">Chryseobacterium viscerum</name>
    <dbReference type="NCBI Taxonomy" id="1037377"/>
    <lineage>
        <taxon>Bacteria</taxon>
        <taxon>Pseudomonadati</taxon>
        <taxon>Bacteroidota</taxon>
        <taxon>Flavobacteriia</taxon>
        <taxon>Flavobacteriales</taxon>
        <taxon>Weeksellaceae</taxon>
        <taxon>Chryseobacterium group</taxon>
        <taxon>Chryseobacterium</taxon>
    </lineage>
</organism>